<proteinExistence type="predicted"/>
<organism evidence="1">
    <name type="scientific">Arundo donax</name>
    <name type="common">Giant reed</name>
    <name type="synonym">Donax arundinaceus</name>
    <dbReference type="NCBI Taxonomy" id="35708"/>
    <lineage>
        <taxon>Eukaryota</taxon>
        <taxon>Viridiplantae</taxon>
        <taxon>Streptophyta</taxon>
        <taxon>Embryophyta</taxon>
        <taxon>Tracheophyta</taxon>
        <taxon>Spermatophyta</taxon>
        <taxon>Magnoliopsida</taxon>
        <taxon>Liliopsida</taxon>
        <taxon>Poales</taxon>
        <taxon>Poaceae</taxon>
        <taxon>PACMAD clade</taxon>
        <taxon>Arundinoideae</taxon>
        <taxon>Arundineae</taxon>
        <taxon>Arundo</taxon>
    </lineage>
</organism>
<reference evidence="1" key="1">
    <citation type="submission" date="2014-09" db="EMBL/GenBank/DDBJ databases">
        <authorList>
            <person name="Magalhaes I.L.F."/>
            <person name="Oliveira U."/>
            <person name="Santos F.R."/>
            <person name="Vidigal T.H.D.A."/>
            <person name="Brescovit A.D."/>
            <person name="Santos A.J."/>
        </authorList>
    </citation>
    <scope>NUCLEOTIDE SEQUENCE</scope>
    <source>
        <tissue evidence="1">Shoot tissue taken approximately 20 cm above the soil surface</tissue>
    </source>
</reference>
<evidence type="ECO:0000313" key="1">
    <source>
        <dbReference type="EMBL" id="JAE19819.1"/>
    </source>
</evidence>
<name>A0A0A9G8P6_ARUDO</name>
<reference evidence="1" key="2">
    <citation type="journal article" date="2015" name="Data Brief">
        <title>Shoot transcriptome of the giant reed, Arundo donax.</title>
        <authorList>
            <person name="Barrero R.A."/>
            <person name="Guerrero F.D."/>
            <person name="Moolhuijzen P."/>
            <person name="Goolsby J.A."/>
            <person name="Tidwell J."/>
            <person name="Bellgard S.E."/>
            <person name="Bellgard M.I."/>
        </authorList>
    </citation>
    <scope>NUCLEOTIDE SEQUENCE</scope>
    <source>
        <tissue evidence="1">Shoot tissue taken approximately 20 cm above the soil surface</tissue>
    </source>
</reference>
<dbReference type="AlphaFoldDB" id="A0A0A9G8P6"/>
<sequence length="42" mass="4691">MIEPNVLNSRGCLAHDRVLLAQLAPDIWGAHPSDQRPIFLIL</sequence>
<accession>A0A0A9G8P6</accession>
<protein>
    <submittedName>
        <fullName evidence="1">Uncharacterized protein</fullName>
    </submittedName>
</protein>
<dbReference type="EMBL" id="GBRH01178077">
    <property type="protein sequence ID" value="JAE19819.1"/>
    <property type="molecule type" value="Transcribed_RNA"/>
</dbReference>